<organism evidence="3 4">
    <name type="scientific">Pseudobutyrivibrio ruminis</name>
    <dbReference type="NCBI Taxonomy" id="46206"/>
    <lineage>
        <taxon>Bacteria</taxon>
        <taxon>Bacillati</taxon>
        <taxon>Bacillota</taxon>
        <taxon>Clostridia</taxon>
        <taxon>Lachnospirales</taxon>
        <taxon>Lachnospiraceae</taxon>
        <taxon>Pseudobutyrivibrio</taxon>
    </lineage>
</organism>
<name>A0A1H7KZC6_9FIRM</name>
<feature type="transmembrane region" description="Helical" evidence="1">
    <location>
        <begin position="6"/>
        <end position="29"/>
    </location>
</feature>
<dbReference type="InterPro" id="IPR050469">
    <property type="entry name" value="Diguanylate_Cyclase"/>
</dbReference>
<evidence type="ECO:0000313" key="3">
    <source>
        <dbReference type="EMBL" id="SEK91465.1"/>
    </source>
</evidence>
<evidence type="ECO:0000256" key="1">
    <source>
        <dbReference type="SAM" id="Phobius"/>
    </source>
</evidence>
<dbReference type="PROSITE" id="PS50887">
    <property type="entry name" value="GGDEF"/>
    <property type="match status" value="1"/>
</dbReference>
<feature type="transmembrane region" description="Helical" evidence="1">
    <location>
        <begin position="64"/>
        <end position="89"/>
    </location>
</feature>
<dbReference type="CDD" id="cd01949">
    <property type="entry name" value="GGDEF"/>
    <property type="match status" value="1"/>
</dbReference>
<dbReference type="InterPro" id="IPR000160">
    <property type="entry name" value="GGDEF_dom"/>
</dbReference>
<dbReference type="EMBL" id="FNZX01000014">
    <property type="protein sequence ID" value="SEK91465.1"/>
    <property type="molecule type" value="Genomic_DNA"/>
</dbReference>
<dbReference type="InterPro" id="IPR043128">
    <property type="entry name" value="Rev_trsase/Diguanyl_cyclase"/>
</dbReference>
<keyword evidence="1" id="KW-0812">Transmembrane</keyword>
<dbReference type="SMART" id="SM00267">
    <property type="entry name" value="GGDEF"/>
    <property type="match status" value="1"/>
</dbReference>
<dbReference type="RefSeq" id="WP_074791706.1">
    <property type="nucleotide sequence ID" value="NZ_FNZX01000014.1"/>
</dbReference>
<evidence type="ECO:0000259" key="2">
    <source>
        <dbReference type="PROSITE" id="PS50887"/>
    </source>
</evidence>
<feature type="transmembrane region" description="Helical" evidence="1">
    <location>
        <begin position="41"/>
        <end position="58"/>
    </location>
</feature>
<dbReference type="PANTHER" id="PTHR45138">
    <property type="entry name" value="REGULATORY COMPONENTS OF SENSORY TRANSDUCTION SYSTEM"/>
    <property type="match status" value="1"/>
</dbReference>
<dbReference type="NCBIfam" id="TIGR00254">
    <property type="entry name" value="GGDEF"/>
    <property type="match status" value="1"/>
</dbReference>
<feature type="domain" description="GGDEF" evidence="2">
    <location>
        <begin position="116"/>
        <end position="239"/>
    </location>
</feature>
<dbReference type="PANTHER" id="PTHR45138:SF9">
    <property type="entry name" value="DIGUANYLATE CYCLASE DGCM-RELATED"/>
    <property type="match status" value="1"/>
</dbReference>
<dbReference type="PROSITE" id="PS51257">
    <property type="entry name" value="PROKAR_LIPOPROTEIN"/>
    <property type="match status" value="1"/>
</dbReference>
<dbReference type="Proteomes" id="UP000182321">
    <property type="component" value="Unassembled WGS sequence"/>
</dbReference>
<dbReference type="GO" id="GO:0052621">
    <property type="term" value="F:diguanylate cyclase activity"/>
    <property type="evidence" value="ECO:0007669"/>
    <property type="project" value="TreeGrafter"/>
</dbReference>
<dbReference type="InterPro" id="IPR029787">
    <property type="entry name" value="Nucleotide_cyclase"/>
</dbReference>
<gene>
    <name evidence="3" type="ORF">SAMN02910377_02165</name>
</gene>
<proteinExistence type="predicted"/>
<accession>A0A1H7KZC6</accession>
<sequence>MVRGWIIGNSSGLFFGMFSCIALIVFIFTMRAFDHKVKFRFIYGATALLIAMFGTIIYSTSGYIIVTFLSYILPFLAIGILFLYMYMYAARYNIDSVSRCYKRRCFYADAERHSKNKMAIISMDLNDLKYINDNFGHKAGDIALLTFAEVCRSVKTSKFILYRTGGDEFMMLGIKATKDEAETLIHEIRLKLQETPYTCSFGINMYNPSDDFDDVVVKADQAMYEDKRMYKEMKIKSNPSKDEEYDESLRMFTSNISFLD</sequence>
<reference evidence="4" key="1">
    <citation type="submission" date="2016-10" db="EMBL/GenBank/DDBJ databases">
        <authorList>
            <person name="Varghese N."/>
        </authorList>
    </citation>
    <scope>NUCLEOTIDE SEQUENCE [LARGE SCALE GENOMIC DNA]</scope>
    <source>
        <strain evidence="4">ACV-9</strain>
    </source>
</reference>
<protein>
    <submittedName>
        <fullName evidence="3">Diguanylate cyclase (GGDEF) domain-containing protein</fullName>
    </submittedName>
</protein>
<dbReference type="AlphaFoldDB" id="A0A1H7KZC6"/>
<dbReference type="Pfam" id="PF00990">
    <property type="entry name" value="GGDEF"/>
    <property type="match status" value="1"/>
</dbReference>
<keyword evidence="4" id="KW-1185">Reference proteome</keyword>
<dbReference type="SUPFAM" id="SSF55073">
    <property type="entry name" value="Nucleotide cyclase"/>
    <property type="match status" value="1"/>
</dbReference>
<evidence type="ECO:0000313" key="4">
    <source>
        <dbReference type="Proteomes" id="UP000182321"/>
    </source>
</evidence>
<keyword evidence="1" id="KW-1133">Transmembrane helix</keyword>
<dbReference type="Gene3D" id="3.30.70.270">
    <property type="match status" value="1"/>
</dbReference>
<keyword evidence="1" id="KW-0472">Membrane</keyword>